<evidence type="ECO:0000256" key="2">
    <source>
        <dbReference type="ARBA" id="ARBA00023315"/>
    </source>
</evidence>
<protein>
    <recommendedName>
        <fullName evidence="3">Chalcone/stilbene synthase N-terminal domain-containing protein</fullName>
    </recommendedName>
</protein>
<comment type="caution">
    <text evidence="4">The sequence shown here is derived from an EMBL/GenBank/DDBJ whole genome shotgun (WGS) entry which is preliminary data.</text>
</comment>
<dbReference type="Pfam" id="PF00195">
    <property type="entry name" value="Chal_sti_synt_N"/>
    <property type="match status" value="1"/>
</dbReference>
<evidence type="ECO:0000313" key="4">
    <source>
        <dbReference type="EMBL" id="KAK3220592.1"/>
    </source>
</evidence>
<feature type="domain" description="Chalcone/stilbene synthase N-terminal" evidence="3">
    <location>
        <begin position="28"/>
        <end position="74"/>
    </location>
</feature>
<keyword evidence="1" id="KW-0808">Transferase</keyword>
<evidence type="ECO:0000313" key="5">
    <source>
        <dbReference type="Proteomes" id="UP001281410"/>
    </source>
</evidence>
<dbReference type="AlphaFoldDB" id="A0AAE0AMG0"/>
<dbReference type="GO" id="GO:0016747">
    <property type="term" value="F:acyltransferase activity, transferring groups other than amino-acyl groups"/>
    <property type="evidence" value="ECO:0007669"/>
    <property type="project" value="InterPro"/>
</dbReference>
<sequence>MPNFTILPKASIDIEPVLLSDDKSTTKEHFTEKIIKENPSICTYNAPSLDARQDILVAQVPKSGKEAASKAIKE</sequence>
<keyword evidence="2" id="KW-0012">Acyltransferase</keyword>
<organism evidence="4 5">
    <name type="scientific">Dipteronia sinensis</name>
    <dbReference type="NCBI Taxonomy" id="43782"/>
    <lineage>
        <taxon>Eukaryota</taxon>
        <taxon>Viridiplantae</taxon>
        <taxon>Streptophyta</taxon>
        <taxon>Embryophyta</taxon>
        <taxon>Tracheophyta</taxon>
        <taxon>Spermatophyta</taxon>
        <taxon>Magnoliopsida</taxon>
        <taxon>eudicotyledons</taxon>
        <taxon>Gunneridae</taxon>
        <taxon>Pentapetalae</taxon>
        <taxon>rosids</taxon>
        <taxon>malvids</taxon>
        <taxon>Sapindales</taxon>
        <taxon>Sapindaceae</taxon>
        <taxon>Hippocastanoideae</taxon>
        <taxon>Acereae</taxon>
        <taxon>Dipteronia</taxon>
    </lineage>
</organism>
<accession>A0AAE0AMG0</accession>
<dbReference type="Proteomes" id="UP001281410">
    <property type="component" value="Unassembled WGS sequence"/>
</dbReference>
<dbReference type="InterPro" id="IPR001099">
    <property type="entry name" value="Chalcone/stilbene_synt_N"/>
</dbReference>
<dbReference type="InterPro" id="IPR011141">
    <property type="entry name" value="Polyketide_synthase_type-III"/>
</dbReference>
<proteinExistence type="predicted"/>
<dbReference type="Gene3D" id="3.40.47.10">
    <property type="match status" value="1"/>
</dbReference>
<evidence type="ECO:0000256" key="1">
    <source>
        <dbReference type="ARBA" id="ARBA00022679"/>
    </source>
</evidence>
<gene>
    <name evidence="4" type="ORF">Dsin_014562</name>
</gene>
<dbReference type="EMBL" id="JANJYJ010000004">
    <property type="protein sequence ID" value="KAK3220592.1"/>
    <property type="molecule type" value="Genomic_DNA"/>
</dbReference>
<name>A0AAE0AMG0_9ROSI</name>
<dbReference type="InterPro" id="IPR016039">
    <property type="entry name" value="Thiolase-like"/>
</dbReference>
<keyword evidence="5" id="KW-1185">Reference proteome</keyword>
<evidence type="ECO:0000259" key="3">
    <source>
        <dbReference type="Pfam" id="PF00195"/>
    </source>
</evidence>
<dbReference type="PANTHER" id="PTHR11877:SF14">
    <property type="entry name" value="CHALCONE SYNTHASE"/>
    <property type="match status" value="1"/>
</dbReference>
<reference evidence="4" key="1">
    <citation type="journal article" date="2023" name="Plant J.">
        <title>Genome sequences and population genomics provide insights into the demographic history, inbreeding, and mutation load of two 'living fossil' tree species of Dipteronia.</title>
        <authorList>
            <person name="Feng Y."/>
            <person name="Comes H.P."/>
            <person name="Chen J."/>
            <person name="Zhu S."/>
            <person name="Lu R."/>
            <person name="Zhang X."/>
            <person name="Li P."/>
            <person name="Qiu J."/>
            <person name="Olsen K.M."/>
            <person name="Qiu Y."/>
        </authorList>
    </citation>
    <scope>NUCLEOTIDE SEQUENCE</scope>
    <source>
        <strain evidence="4">NBL</strain>
    </source>
</reference>
<dbReference type="GO" id="GO:0030639">
    <property type="term" value="P:polyketide biosynthetic process"/>
    <property type="evidence" value="ECO:0007669"/>
    <property type="project" value="TreeGrafter"/>
</dbReference>
<dbReference type="PANTHER" id="PTHR11877">
    <property type="entry name" value="HYDROXYMETHYLGLUTARYL-COA SYNTHASE"/>
    <property type="match status" value="1"/>
</dbReference>